<dbReference type="NCBIfam" id="TIGR01451">
    <property type="entry name" value="B_ant_repeat"/>
    <property type="match status" value="1"/>
</dbReference>
<reference evidence="1" key="1">
    <citation type="submission" date="2019-11" db="EMBL/GenBank/DDBJ databases">
        <title>Lipid analysis of CO2-rich subsurface aquifers suggests an autotrophy-based deep biosphere with lysolipids enriched in CPR bacteria.</title>
        <authorList>
            <person name="Probst A.J."/>
            <person name="Elling F.J."/>
            <person name="Castelle C.J."/>
            <person name="Zhu Q."/>
            <person name="Elvert M."/>
            <person name="Birarda G."/>
            <person name="Holman H.-Y."/>
            <person name="Lane K.R."/>
            <person name="Ladd B."/>
            <person name="Ryan M.C."/>
            <person name="Woyke T."/>
            <person name="Hinrichs K.-U."/>
            <person name="Banfield J.F."/>
        </authorList>
    </citation>
    <scope>NUCLEOTIDE SEQUENCE</scope>
    <source>
        <strain evidence="1">CG_2015-04_33_537</strain>
    </source>
</reference>
<evidence type="ECO:0000313" key="1">
    <source>
        <dbReference type="EMBL" id="NCS92129.1"/>
    </source>
</evidence>
<dbReference type="Proteomes" id="UP000738826">
    <property type="component" value="Unassembled WGS sequence"/>
</dbReference>
<dbReference type="EMBL" id="JAACQH010000199">
    <property type="protein sequence ID" value="NCS92129.1"/>
    <property type="molecule type" value="Genomic_DNA"/>
</dbReference>
<sequence length="627" mass="69196">SLVVNQPYLVLYKLANQSITEPGGNNSNATLFTLNVTNPSNATAYNISVTDLMPVGWNYNNTVNITYRRNITVCTISDGVEVACNSSEVIYNRTWNETDINISQRTDNGYNVTWNLSKLGTSDHHGVNVGMIPVNVTCNDANTGPNSCNCSSLNLSGNQRCRSGTGEYLEIRVIATTWADADGGINGTGAENQNNVTAQGQDGNGTPINANWILNESVNVTNVEPYLILSKSANTSIVGIGEYIEFYLNTTNIGNGTAIKVNVSDVLPYGFIYNDTDYIRIGNSELDVSLFEKCKSITFCHNVINPENYPGCYLNCCNESYNPNKENTYYYNNSCNITIQTTSNKQNVTWYLNATLYPKESILINFSAYVTSNASTGTNTNFAYANGTFLSGEPLPEAENKANITLNITVCKPNLIINKQISDVDSKTKKINITVKNIGCGDAYAVEISDELPIGWIYYYTLRVIKENATGSKYDIPYSIILGNPVIWKPYDSIDPLNLNPDLYANESISVIFYVKITEDAREGNNTDFANVSYKDADGGGYSTNTSNRSDVKTPMEISKTANVSTVKNGDYVNFLIHVKNPIQRYDPYTGQEINFPEGCIYNLTITDKLPETWTFNNTEIINATLT</sequence>
<evidence type="ECO:0000313" key="2">
    <source>
        <dbReference type="Proteomes" id="UP000738826"/>
    </source>
</evidence>
<protein>
    <recommendedName>
        <fullName evidence="3">DUF11 domain-containing protein</fullName>
    </recommendedName>
</protein>
<evidence type="ECO:0008006" key="3">
    <source>
        <dbReference type="Google" id="ProtNLM"/>
    </source>
</evidence>
<name>A0A8J7YW09_9ARCH</name>
<dbReference type="PANTHER" id="PTHR34819">
    <property type="entry name" value="LARGE CYSTEINE-RICH PERIPLASMIC PROTEIN OMCB"/>
    <property type="match status" value="1"/>
</dbReference>
<dbReference type="InterPro" id="IPR051172">
    <property type="entry name" value="Chlamydia_OmcB"/>
</dbReference>
<organism evidence="1 2">
    <name type="scientific">Candidatus Altarchaeum hamiconexum</name>
    <dbReference type="NCBI Taxonomy" id="1803513"/>
    <lineage>
        <taxon>Archaea</taxon>
        <taxon>Candidatus Altarchaeota</taxon>
        <taxon>Candidatus Altiarchaeia</taxon>
        <taxon>Candidatus Altarchaeales</taxon>
        <taxon>Candidatus Altarchaeaceae</taxon>
        <taxon>Candidatus Altarchaeum</taxon>
    </lineage>
</organism>
<gene>
    <name evidence="1" type="ORF">GW779_07020</name>
</gene>
<feature type="non-terminal residue" evidence="1">
    <location>
        <position position="1"/>
    </location>
</feature>
<dbReference type="AlphaFoldDB" id="A0A8J7YW09"/>
<dbReference type="PANTHER" id="PTHR34819:SF3">
    <property type="entry name" value="CELL SURFACE PROTEIN"/>
    <property type="match status" value="1"/>
</dbReference>
<comment type="caution">
    <text evidence="1">The sequence shown here is derived from an EMBL/GenBank/DDBJ whole genome shotgun (WGS) entry which is preliminary data.</text>
</comment>
<dbReference type="InterPro" id="IPR047589">
    <property type="entry name" value="DUF11_rpt"/>
</dbReference>
<proteinExistence type="predicted"/>
<feature type="non-terminal residue" evidence="1">
    <location>
        <position position="627"/>
    </location>
</feature>
<accession>A0A8J7YW09</accession>